<dbReference type="NCBIfam" id="TIGR02937">
    <property type="entry name" value="sigma70-ECF"/>
    <property type="match status" value="1"/>
</dbReference>
<evidence type="ECO:0000256" key="5">
    <source>
        <dbReference type="ARBA" id="ARBA00023163"/>
    </source>
</evidence>
<dbReference type="InterPro" id="IPR039425">
    <property type="entry name" value="RNA_pol_sigma-70-like"/>
</dbReference>
<evidence type="ECO:0000313" key="10">
    <source>
        <dbReference type="Proteomes" id="UP000256486"/>
    </source>
</evidence>
<comment type="caution">
    <text evidence="9">The sequence shown here is derived from an EMBL/GenBank/DDBJ whole genome shotgun (WGS) entry which is preliminary data.</text>
</comment>
<keyword evidence="2 6" id="KW-0805">Transcription regulation</keyword>
<dbReference type="CDD" id="cd06171">
    <property type="entry name" value="Sigma70_r4"/>
    <property type="match status" value="1"/>
</dbReference>
<evidence type="ECO:0000256" key="2">
    <source>
        <dbReference type="ARBA" id="ARBA00023015"/>
    </source>
</evidence>
<accession>A0A3E0VNQ1</accession>
<organism evidence="9 10">
    <name type="scientific">Subtercola boreus</name>
    <dbReference type="NCBI Taxonomy" id="120213"/>
    <lineage>
        <taxon>Bacteria</taxon>
        <taxon>Bacillati</taxon>
        <taxon>Actinomycetota</taxon>
        <taxon>Actinomycetes</taxon>
        <taxon>Micrococcales</taxon>
        <taxon>Microbacteriaceae</taxon>
        <taxon>Subtercola</taxon>
    </lineage>
</organism>
<comment type="similarity">
    <text evidence="1 6">Belongs to the sigma-70 factor family. ECF subfamily.</text>
</comment>
<evidence type="ECO:0000256" key="4">
    <source>
        <dbReference type="ARBA" id="ARBA00023125"/>
    </source>
</evidence>
<dbReference type="SUPFAM" id="SSF88946">
    <property type="entry name" value="Sigma2 domain of RNA polymerase sigma factors"/>
    <property type="match status" value="1"/>
</dbReference>
<dbReference type="Gene3D" id="1.10.1740.10">
    <property type="match status" value="1"/>
</dbReference>
<dbReference type="GO" id="GO:0003677">
    <property type="term" value="F:DNA binding"/>
    <property type="evidence" value="ECO:0007669"/>
    <property type="project" value="UniProtKB-KW"/>
</dbReference>
<gene>
    <name evidence="9" type="ORF">B7R54_16270</name>
</gene>
<proteinExistence type="inferred from homology"/>
<evidence type="ECO:0000256" key="3">
    <source>
        <dbReference type="ARBA" id="ARBA00023082"/>
    </source>
</evidence>
<dbReference type="InterPro" id="IPR013324">
    <property type="entry name" value="RNA_pol_sigma_r3/r4-like"/>
</dbReference>
<dbReference type="AlphaFoldDB" id="A0A3E0VNQ1"/>
<evidence type="ECO:0000256" key="1">
    <source>
        <dbReference type="ARBA" id="ARBA00010641"/>
    </source>
</evidence>
<dbReference type="Proteomes" id="UP000256486">
    <property type="component" value="Unassembled WGS sequence"/>
</dbReference>
<dbReference type="PANTHER" id="PTHR43133">
    <property type="entry name" value="RNA POLYMERASE ECF-TYPE SIGMA FACTO"/>
    <property type="match status" value="1"/>
</dbReference>
<protein>
    <recommendedName>
        <fullName evidence="6">RNA polymerase sigma factor</fullName>
    </recommendedName>
</protein>
<dbReference type="SUPFAM" id="SSF88659">
    <property type="entry name" value="Sigma3 and sigma4 domains of RNA polymerase sigma factors"/>
    <property type="match status" value="1"/>
</dbReference>
<evidence type="ECO:0000259" key="7">
    <source>
        <dbReference type="Pfam" id="PF04542"/>
    </source>
</evidence>
<dbReference type="InterPro" id="IPR036388">
    <property type="entry name" value="WH-like_DNA-bd_sf"/>
</dbReference>
<sequence>MTDQTPDDDEALVQGFIDGDDRALAAVYARWSALVYTLALRSLGDVGEAEDVTQGVFVSAWRSRATFDRNRSRLPSWIVGITRNKIADAHTARSRARALSQQLEATAGPELSEDPGDMADRLLVADELRRLDPVARQVMYLAFYDDLTHVQIAERLTLPLGTVKSHIRRSLEKLKVRLEVNTDAH</sequence>
<evidence type="ECO:0000313" key="9">
    <source>
        <dbReference type="EMBL" id="RFA11341.1"/>
    </source>
</evidence>
<feature type="domain" description="RNA polymerase sigma-70 region 2" evidence="7">
    <location>
        <begin position="28"/>
        <end position="95"/>
    </location>
</feature>
<keyword evidence="5 6" id="KW-0804">Transcription</keyword>
<dbReference type="InterPro" id="IPR000838">
    <property type="entry name" value="RNA_pol_sigma70_ECF_CS"/>
</dbReference>
<evidence type="ECO:0000256" key="6">
    <source>
        <dbReference type="RuleBase" id="RU000716"/>
    </source>
</evidence>
<dbReference type="Pfam" id="PF04545">
    <property type="entry name" value="Sigma70_r4"/>
    <property type="match status" value="1"/>
</dbReference>
<reference evidence="9 10" key="1">
    <citation type="submission" date="2017-04" db="EMBL/GenBank/DDBJ databases">
        <title>Comparative genome analysis of Subtercola boreus.</title>
        <authorList>
            <person name="Cho Y.-J."/>
            <person name="Cho A."/>
            <person name="Kim O.-S."/>
            <person name="Lee J.-I."/>
        </authorList>
    </citation>
    <scope>NUCLEOTIDE SEQUENCE [LARGE SCALE GENOMIC DNA]</scope>
    <source>
        <strain evidence="9 10">K300</strain>
    </source>
</reference>
<dbReference type="GO" id="GO:0016987">
    <property type="term" value="F:sigma factor activity"/>
    <property type="evidence" value="ECO:0007669"/>
    <property type="project" value="UniProtKB-KW"/>
</dbReference>
<dbReference type="InterPro" id="IPR007630">
    <property type="entry name" value="RNA_pol_sigma70_r4"/>
</dbReference>
<dbReference type="InterPro" id="IPR007627">
    <property type="entry name" value="RNA_pol_sigma70_r2"/>
</dbReference>
<evidence type="ECO:0000259" key="8">
    <source>
        <dbReference type="Pfam" id="PF04545"/>
    </source>
</evidence>
<dbReference type="Gene3D" id="1.10.10.10">
    <property type="entry name" value="Winged helix-like DNA-binding domain superfamily/Winged helix DNA-binding domain"/>
    <property type="match status" value="1"/>
</dbReference>
<keyword evidence="3 6" id="KW-0731">Sigma factor</keyword>
<keyword evidence="4 6" id="KW-0238">DNA-binding</keyword>
<dbReference type="Pfam" id="PF04542">
    <property type="entry name" value="Sigma70_r2"/>
    <property type="match status" value="1"/>
</dbReference>
<dbReference type="PROSITE" id="PS01063">
    <property type="entry name" value="SIGMA70_ECF"/>
    <property type="match status" value="1"/>
</dbReference>
<keyword evidence="10" id="KW-1185">Reference proteome</keyword>
<dbReference type="EMBL" id="NBWZ01000001">
    <property type="protein sequence ID" value="RFA11341.1"/>
    <property type="molecule type" value="Genomic_DNA"/>
</dbReference>
<dbReference type="PANTHER" id="PTHR43133:SF62">
    <property type="entry name" value="RNA POLYMERASE SIGMA FACTOR SIGZ"/>
    <property type="match status" value="1"/>
</dbReference>
<dbReference type="InterPro" id="IPR013325">
    <property type="entry name" value="RNA_pol_sigma_r2"/>
</dbReference>
<name>A0A3E0VNQ1_9MICO</name>
<feature type="domain" description="RNA polymerase sigma-70 region 4" evidence="8">
    <location>
        <begin position="128"/>
        <end position="175"/>
    </location>
</feature>
<dbReference type="InterPro" id="IPR014284">
    <property type="entry name" value="RNA_pol_sigma-70_dom"/>
</dbReference>
<dbReference type="GO" id="GO:0006352">
    <property type="term" value="P:DNA-templated transcription initiation"/>
    <property type="evidence" value="ECO:0007669"/>
    <property type="project" value="InterPro"/>
</dbReference>